<dbReference type="AlphaFoldDB" id="A0A3A4F4G7"/>
<gene>
    <name evidence="2" type="ORF">D3250_03970</name>
</gene>
<dbReference type="Proteomes" id="UP000266615">
    <property type="component" value="Unassembled WGS sequence"/>
</dbReference>
<dbReference type="GO" id="GO:0016758">
    <property type="term" value="F:hexosyltransferase activity"/>
    <property type="evidence" value="ECO:0007669"/>
    <property type="project" value="UniProtKB-ARBA"/>
</dbReference>
<reference evidence="2 3" key="1">
    <citation type="submission" date="2018-09" db="EMBL/GenBank/DDBJ databases">
        <title>Nesterenkonia natronophila sp. nov., an alkaliphilic actinobacteriume isolated from a soda lake, and emended description of the genus Nesterenkonia.</title>
        <authorList>
            <person name="Menes R.J."/>
            <person name="Iriarte A."/>
        </authorList>
    </citation>
    <scope>NUCLEOTIDE SEQUENCE [LARGE SCALE GENOMIC DNA]</scope>
    <source>
        <strain evidence="2 3">M8</strain>
    </source>
</reference>
<protein>
    <submittedName>
        <fullName evidence="2">Glycosyltransferase</fullName>
    </submittedName>
</protein>
<dbReference type="PANTHER" id="PTHR22916">
    <property type="entry name" value="GLYCOSYLTRANSFERASE"/>
    <property type="match status" value="1"/>
</dbReference>
<comment type="caution">
    <text evidence="2">The sequence shown here is derived from an EMBL/GenBank/DDBJ whole genome shotgun (WGS) entry which is preliminary data.</text>
</comment>
<accession>A0A3A4F4G7</accession>
<dbReference type="InterPro" id="IPR029044">
    <property type="entry name" value="Nucleotide-diphossugar_trans"/>
</dbReference>
<dbReference type="SUPFAM" id="SSF53448">
    <property type="entry name" value="Nucleotide-diphospho-sugar transferases"/>
    <property type="match status" value="1"/>
</dbReference>
<dbReference type="EMBL" id="QYZP01000001">
    <property type="protein sequence ID" value="RJN32973.1"/>
    <property type="molecule type" value="Genomic_DNA"/>
</dbReference>
<feature type="domain" description="Glycosyltransferase 2-like" evidence="1">
    <location>
        <begin position="284"/>
        <end position="391"/>
    </location>
</feature>
<dbReference type="InterPro" id="IPR001173">
    <property type="entry name" value="Glyco_trans_2-like"/>
</dbReference>
<dbReference type="CDD" id="cd00761">
    <property type="entry name" value="Glyco_tranf_GTA_type"/>
    <property type="match status" value="1"/>
</dbReference>
<dbReference type="Pfam" id="PF00535">
    <property type="entry name" value="Glycos_transf_2"/>
    <property type="match status" value="1"/>
</dbReference>
<sequence length="898" mass="101320">MWAPEVLSVSLHCCRLHTRSVVSCPPFGRGTENWAFRNRRSCVCQCWHTGACFRPATKFGGLLASATASAQQLLRGRLLELYLDNAGPRSVALERTALRSESLHMRALLASAATQGTLTFAELSDQVLRGSISALSIDPYALGRLAYVVALQDRNTNDTVFATRALETVTSSDLSDVEGNRFSKLLAELYFEQGRFNDLSALATRYPDIRTHFHSYLTVDAVSPFRGNDLGEDEYERWLRRFNWQFSRNDLKTVHLYEGNDVPFNRLTSQPELGPQPTGPLVTVIMTSFKPIRGDVLQATRSILEQTWRPLELLIVDDASPSEYGGVLDEVEELDERVRVIRLQVNGGTYAARNVGIAQAKGDFITGQDSDDWSHPQRIQTQVNDLLHNPHRPGNQVYTVNMTEDLVRIRRGYGPFIPSAPTLMVRTHIMRELGGYIPARKASDNEMRDRLSAYAGNQVYAIPEPLIFMRILPDSLSRSDFRPGWQHPARRAFWSSYRTWHASASRDELRRAADDPDPIYVPPRFTTAPQAAVETKHLDVVFAADWCEDGATQAAALKELRELMDGGYRVGVMHLENAIHLSRYARTYNQSIQKLISDGEVTHVIPDETFYDVTLILVRIPELLQFMPHGRVGFHVHRVAAVADKPVWQEPGFVVRYLPADCAQHAKEFFGARPVWIPTSPTVRDNLSDLVNPGELTESDYRTPFDPGAWAVPRRKPNPSRPVIGRWAGETAWQWPEAGEQIQQIWPMDGSADVRFYGNPAAVLKVLGRTKLPEAWLSFQVGDIDRRTYYRSLDFFVHYPQQRAVVDLELPVLEALAAGCVAVLPPWMEHLYGESAVYADPEAVQRTLAAYMRDRHSFMQQSRRGVEFARTHQSSDYRKLIDAVIAGGNITAQEDPPR</sequence>
<organism evidence="2 3">
    <name type="scientific">Nesterenkonia natronophila</name>
    <dbReference type="NCBI Taxonomy" id="2174932"/>
    <lineage>
        <taxon>Bacteria</taxon>
        <taxon>Bacillati</taxon>
        <taxon>Actinomycetota</taxon>
        <taxon>Actinomycetes</taxon>
        <taxon>Micrococcales</taxon>
        <taxon>Micrococcaceae</taxon>
        <taxon>Nesterenkonia</taxon>
    </lineage>
</organism>
<proteinExistence type="predicted"/>
<name>A0A3A4F4G7_9MICC</name>
<dbReference type="PANTHER" id="PTHR22916:SF3">
    <property type="entry name" value="UDP-GLCNAC:BETAGAL BETA-1,3-N-ACETYLGLUCOSAMINYLTRANSFERASE-LIKE PROTEIN 1"/>
    <property type="match status" value="1"/>
</dbReference>
<keyword evidence="3" id="KW-1185">Reference proteome</keyword>
<keyword evidence="2" id="KW-0808">Transferase</keyword>
<evidence type="ECO:0000313" key="3">
    <source>
        <dbReference type="Proteomes" id="UP000266615"/>
    </source>
</evidence>
<dbReference type="Gene3D" id="3.90.550.10">
    <property type="entry name" value="Spore Coat Polysaccharide Biosynthesis Protein SpsA, Chain A"/>
    <property type="match status" value="1"/>
</dbReference>
<evidence type="ECO:0000313" key="2">
    <source>
        <dbReference type="EMBL" id="RJN32973.1"/>
    </source>
</evidence>
<evidence type="ECO:0000259" key="1">
    <source>
        <dbReference type="Pfam" id="PF00535"/>
    </source>
</evidence>